<dbReference type="InterPro" id="IPR029058">
    <property type="entry name" value="AB_hydrolase_fold"/>
</dbReference>
<comment type="caution">
    <text evidence="1">The sequence shown here is derived from an EMBL/GenBank/DDBJ whole genome shotgun (WGS) entry which is preliminary data.</text>
</comment>
<reference evidence="2" key="1">
    <citation type="journal article" date="2019" name="Int. J. Syst. Evol. Microbiol.">
        <title>The Global Catalogue of Microorganisms (GCM) 10K type strain sequencing project: providing services to taxonomists for standard genome sequencing and annotation.</title>
        <authorList>
            <consortium name="The Broad Institute Genomics Platform"/>
            <consortium name="The Broad Institute Genome Sequencing Center for Infectious Disease"/>
            <person name="Wu L."/>
            <person name="Ma J."/>
        </authorList>
    </citation>
    <scope>NUCLEOTIDE SEQUENCE [LARGE SCALE GENOMIC DNA]</scope>
    <source>
        <strain evidence="2">JCM 14718</strain>
    </source>
</reference>
<evidence type="ECO:0008006" key="3">
    <source>
        <dbReference type="Google" id="ProtNLM"/>
    </source>
</evidence>
<evidence type="ECO:0000313" key="1">
    <source>
        <dbReference type="EMBL" id="GAA1658386.1"/>
    </source>
</evidence>
<evidence type="ECO:0000313" key="2">
    <source>
        <dbReference type="Proteomes" id="UP001500618"/>
    </source>
</evidence>
<dbReference type="EMBL" id="BAAANY010000001">
    <property type="protein sequence ID" value="GAA1658386.1"/>
    <property type="molecule type" value="Genomic_DNA"/>
</dbReference>
<organism evidence="1 2">
    <name type="scientific">Fodinicola feengrottensis</name>
    <dbReference type="NCBI Taxonomy" id="435914"/>
    <lineage>
        <taxon>Bacteria</taxon>
        <taxon>Bacillati</taxon>
        <taxon>Actinomycetota</taxon>
        <taxon>Actinomycetes</taxon>
        <taxon>Mycobacteriales</taxon>
        <taxon>Fodinicola</taxon>
    </lineage>
</organism>
<proteinExistence type="predicted"/>
<dbReference type="RefSeq" id="WP_344306641.1">
    <property type="nucleotide sequence ID" value="NZ_BAAANY010000001.1"/>
</dbReference>
<sequence length="110" mass="11823">MTSKEWSELRETFAACAPTAMAATTAAVMAVDPAIDLGGADRFHALTKEPADVTYEELTAAGLPAIWANPNECDSEAVLVYFHGGASSAARRKATGKSPRIWPRRRAFVR</sequence>
<protein>
    <recommendedName>
        <fullName evidence="3">Alpha/beta hydrolase fold-3 domain-containing protein</fullName>
    </recommendedName>
</protein>
<name>A0ABP4RRJ9_9ACTN</name>
<gene>
    <name evidence="1" type="ORF">GCM10009765_04770</name>
</gene>
<dbReference type="Proteomes" id="UP001500618">
    <property type="component" value="Unassembled WGS sequence"/>
</dbReference>
<accession>A0ABP4RRJ9</accession>
<dbReference type="Gene3D" id="3.40.50.1820">
    <property type="entry name" value="alpha/beta hydrolase"/>
    <property type="match status" value="1"/>
</dbReference>
<keyword evidence="2" id="KW-1185">Reference proteome</keyword>